<evidence type="ECO:0000313" key="2">
    <source>
        <dbReference type="EMBL" id="QFY61541.1"/>
    </source>
</evidence>
<gene>
    <name evidence="2" type="ORF">FZ934_14715</name>
</gene>
<dbReference type="AlphaFoldDB" id="A0A5Q0CCD1"/>
<accession>A0A5Q0CCD1</accession>
<reference evidence="2 3" key="1">
    <citation type="submission" date="2019-08" db="EMBL/GenBank/DDBJ databases">
        <title>Prosopis cineraria nodule microbiome.</title>
        <authorList>
            <person name="Ali R."/>
            <person name="Chaluvadi S.R."/>
            <person name="Wang X."/>
        </authorList>
    </citation>
    <scope>NUCLEOTIDE SEQUENCE [LARGE SCALE GENOMIC DNA]</scope>
    <source>
        <strain evidence="2 3">BG7</strain>
    </source>
</reference>
<dbReference type="InterPro" id="IPR007047">
    <property type="entry name" value="Flp_Fap"/>
</dbReference>
<organism evidence="2 3">
    <name type="scientific">Rhizobium grahamii</name>
    <dbReference type="NCBI Taxonomy" id="1120045"/>
    <lineage>
        <taxon>Bacteria</taxon>
        <taxon>Pseudomonadati</taxon>
        <taxon>Pseudomonadota</taxon>
        <taxon>Alphaproteobacteria</taxon>
        <taxon>Hyphomicrobiales</taxon>
        <taxon>Rhizobiaceae</taxon>
        <taxon>Rhizobium/Agrobacterium group</taxon>
        <taxon>Rhizobium</taxon>
    </lineage>
</organism>
<proteinExistence type="predicted"/>
<evidence type="ECO:0000256" key="1">
    <source>
        <dbReference type="SAM" id="Phobius"/>
    </source>
</evidence>
<dbReference type="Proteomes" id="UP000326881">
    <property type="component" value="Chromosome"/>
</dbReference>
<evidence type="ECO:0000313" key="3">
    <source>
        <dbReference type="Proteomes" id="UP000326881"/>
    </source>
</evidence>
<dbReference type="KEGG" id="rgr:FZ934_14715"/>
<keyword evidence="1" id="KW-0472">Membrane</keyword>
<name>A0A5Q0CCD1_9HYPH</name>
<dbReference type="RefSeq" id="WP_153271657.1">
    <property type="nucleotide sequence ID" value="NZ_CP043498.1"/>
</dbReference>
<protein>
    <submittedName>
        <fullName evidence="2">Flp family type IVb pilin</fullName>
    </submittedName>
</protein>
<dbReference type="EMBL" id="CP043498">
    <property type="protein sequence ID" value="QFY61541.1"/>
    <property type="molecule type" value="Genomic_DNA"/>
</dbReference>
<keyword evidence="3" id="KW-1185">Reference proteome</keyword>
<dbReference type="OrthoDB" id="5325135at2"/>
<dbReference type="Pfam" id="PF04964">
    <property type="entry name" value="Flp_Fap"/>
    <property type="match status" value="1"/>
</dbReference>
<keyword evidence="1" id="KW-0812">Transmembrane</keyword>
<sequence length="56" mass="5718">MRILKAFLADINGTTAIEYGLLAALISVSIIAGVEAIGGNLSNVLLGVSNHITPPN</sequence>
<feature type="transmembrane region" description="Helical" evidence="1">
    <location>
        <begin position="21"/>
        <end position="41"/>
    </location>
</feature>
<keyword evidence="1" id="KW-1133">Transmembrane helix</keyword>